<evidence type="ECO:0000313" key="1">
    <source>
        <dbReference type="EMBL" id="GBP73568.1"/>
    </source>
</evidence>
<sequence length="104" mass="11518">MEARPRRRGRWSGTRAARASVYAPLTLLAPRETSSCQQKQTTRTNNATVCAPAFNVGRITPQLRIARALNDTPRRCHCFREVLLSVSCRSASSGRRGGPMFDGQ</sequence>
<keyword evidence="2" id="KW-1185">Reference proteome</keyword>
<reference evidence="1 2" key="1">
    <citation type="journal article" date="2019" name="Commun. Biol.">
        <title>The bagworm genome reveals a unique fibroin gene that provides high tensile strength.</title>
        <authorList>
            <person name="Kono N."/>
            <person name="Nakamura H."/>
            <person name="Ohtoshi R."/>
            <person name="Tomita M."/>
            <person name="Numata K."/>
            <person name="Arakawa K."/>
        </authorList>
    </citation>
    <scope>NUCLEOTIDE SEQUENCE [LARGE SCALE GENOMIC DNA]</scope>
</reference>
<organism evidence="1 2">
    <name type="scientific">Eumeta variegata</name>
    <name type="common">Bagworm moth</name>
    <name type="synonym">Eumeta japonica</name>
    <dbReference type="NCBI Taxonomy" id="151549"/>
    <lineage>
        <taxon>Eukaryota</taxon>
        <taxon>Metazoa</taxon>
        <taxon>Ecdysozoa</taxon>
        <taxon>Arthropoda</taxon>
        <taxon>Hexapoda</taxon>
        <taxon>Insecta</taxon>
        <taxon>Pterygota</taxon>
        <taxon>Neoptera</taxon>
        <taxon>Endopterygota</taxon>
        <taxon>Lepidoptera</taxon>
        <taxon>Glossata</taxon>
        <taxon>Ditrysia</taxon>
        <taxon>Tineoidea</taxon>
        <taxon>Psychidae</taxon>
        <taxon>Oiketicinae</taxon>
        <taxon>Eumeta</taxon>
    </lineage>
</organism>
<accession>A0A4C1YC26</accession>
<protein>
    <submittedName>
        <fullName evidence="1">Uncharacterized protein</fullName>
    </submittedName>
</protein>
<proteinExistence type="predicted"/>
<dbReference type="EMBL" id="BGZK01001179">
    <property type="protein sequence ID" value="GBP73568.1"/>
    <property type="molecule type" value="Genomic_DNA"/>
</dbReference>
<evidence type="ECO:0000313" key="2">
    <source>
        <dbReference type="Proteomes" id="UP000299102"/>
    </source>
</evidence>
<comment type="caution">
    <text evidence="1">The sequence shown here is derived from an EMBL/GenBank/DDBJ whole genome shotgun (WGS) entry which is preliminary data.</text>
</comment>
<name>A0A4C1YC26_EUMVA</name>
<dbReference type="Proteomes" id="UP000299102">
    <property type="component" value="Unassembled WGS sequence"/>
</dbReference>
<gene>
    <name evidence="1" type="ORF">EVAR_59782_1</name>
</gene>
<dbReference type="AlphaFoldDB" id="A0A4C1YC26"/>